<dbReference type="Proteomes" id="UP000774326">
    <property type="component" value="Unassembled WGS sequence"/>
</dbReference>
<dbReference type="Gene3D" id="3.40.50.720">
    <property type="entry name" value="NAD(P)-binding Rossmann-like Domain"/>
    <property type="match status" value="1"/>
</dbReference>
<dbReference type="Pfam" id="PF08240">
    <property type="entry name" value="ADH_N"/>
    <property type="match status" value="1"/>
</dbReference>
<comment type="caution">
    <text evidence="6">The sequence shown here is derived from an EMBL/GenBank/DDBJ whole genome shotgun (WGS) entry which is preliminary data.</text>
</comment>
<dbReference type="PANTHER" id="PTHR48106:SF13">
    <property type="entry name" value="QUINONE OXIDOREDUCTASE-RELATED"/>
    <property type="match status" value="1"/>
</dbReference>
<dbReference type="GO" id="GO:0035925">
    <property type="term" value="F:mRNA 3'-UTR AU-rich region binding"/>
    <property type="evidence" value="ECO:0007669"/>
    <property type="project" value="TreeGrafter"/>
</dbReference>
<dbReference type="CDD" id="cd05286">
    <property type="entry name" value="QOR2"/>
    <property type="match status" value="1"/>
</dbReference>
<dbReference type="InterPro" id="IPR020843">
    <property type="entry name" value="ER"/>
</dbReference>
<dbReference type="PANTHER" id="PTHR48106">
    <property type="entry name" value="QUINONE OXIDOREDUCTASE PIG3-RELATED"/>
    <property type="match status" value="1"/>
</dbReference>
<keyword evidence="1" id="KW-0521">NADP</keyword>
<sequence length="412" mass="45556">MFEPALTRSFRNIKVKFDLPLTRNPTFSCNPIRNLTNQIANGHHTQAGLYKKSTYLPQIHRESLVQTHNFNQQNRKYSAMSIPETHKAIRFHETGESYDVLKYESVPTPTPTSSEILIKNKYAGVNFIEKYFRIGLYPAKLPYTLGREAVGEIVSVGSEVEGYQVGDLIAYASASTFSEYTIINPSENFRILNIPKNATDEQLQLYAAVFIQGFTALTFIEEAYAVKKGDYILVHAAAGGVGSLLTQLITRLGAHVIATASTPEKLALAKSNGAEFLINSVSEDITAKVLEYTSGKGVQASFDSVGKDTWDISFNSTARKGTIVSFGNASGAVPPISINILSGKNLKVLRPTVFNYIGTKEEWEYYSQKMLKLISSGELKFDISKIYKLEDYPKAAADLEGRKTTGKLLLSI</sequence>
<evidence type="ECO:0000256" key="2">
    <source>
        <dbReference type="ARBA" id="ARBA00023002"/>
    </source>
</evidence>
<evidence type="ECO:0000256" key="1">
    <source>
        <dbReference type="ARBA" id="ARBA00022857"/>
    </source>
</evidence>
<dbReference type="EMBL" id="JAEUBG010004372">
    <property type="protein sequence ID" value="KAH3681553.1"/>
    <property type="molecule type" value="Genomic_DNA"/>
</dbReference>
<keyword evidence="2" id="KW-0560">Oxidoreductase</keyword>
<evidence type="ECO:0000256" key="4">
    <source>
        <dbReference type="ARBA" id="ARBA00070796"/>
    </source>
</evidence>
<dbReference type="InterPro" id="IPR013149">
    <property type="entry name" value="ADH-like_C"/>
</dbReference>
<gene>
    <name evidence="6" type="ORF">WICPIJ_007484</name>
</gene>
<name>A0A9P8PZU6_WICPI</name>
<evidence type="ECO:0000259" key="5">
    <source>
        <dbReference type="SMART" id="SM00829"/>
    </source>
</evidence>
<evidence type="ECO:0000313" key="6">
    <source>
        <dbReference type="EMBL" id="KAH3681553.1"/>
    </source>
</evidence>
<dbReference type="SUPFAM" id="SSF51735">
    <property type="entry name" value="NAD(P)-binding Rossmann-fold domains"/>
    <property type="match status" value="1"/>
</dbReference>
<dbReference type="AlphaFoldDB" id="A0A9P8PZU6"/>
<dbReference type="GO" id="GO:0003960">
    <property type="term" value="F:quinone reductase (NADPH) activity"/>
    <property type="evidence" value="ECO:0007669"/>
    <property type="project" value="InterPro"/>
</dbReference>
<dbReference type="Pfam" id="PF00107">
    <property type="entry name" value="ADH_zinc_N"/>
    <property type="match status" value="1"/>
</dbReference>
<dbReference type="OrthoDB" id="48317at2759"/>
<dbReference type="InterPro" id="IPR047618">
    <property type="entry name" value="QOR-like"/>
</dbReference>
<reference evidence="6" key="1">
    <citation type="journal article" date="2021" name="Open Biol.">
        <title>Shared evolutionary footprints suggest mitochondrial oxidative damage underlies multiple complex I losses in fungi.</title>
        <authorList>
            <person name="Schikora-Tamarit M.A."/>
            <person name="Marcet-Houben M."/>
            <person name="Nosek J."/>
            <person name="Gabaldon T."/>
        </authorList>
    </citation>
    <scope>NUCLEOTIDE SEQUENCE</scope>
    <source>
        <strain evidence="6">CBS2887</strain>
    </source>
</reference>
<evidence type="ECO:0000256" key="3">
    <source>
        <dbReference type="ARBA" id="ARBA00043088"/>
    </source>
</evidence>
<dbReference type="GO" id="GO:0005829">
    <property type="term" value="C:cytosol"/>
    <property type="evidence" value="ECO:0007669"/>
    <property type="project" value="TreeGrafter"/>
</dbReference>
<evidence type="ECO:0000313" key="7">
    <source>
        <dbReference type="Proteomes" id="UP000774326"/>
    </source>
</evidence>
<dbReference type="SUPFAM" id="SSF50129">
    <property type="entry name" value="GroES-like"/>
    <property type="match status" value="1"/>
</dbReference>
<proteinExistence type="predicted"/>
<organism evidence="6 7">
    <name type="scientific">Wickerhamomyces pijperi</name>
    <name type="common">Yeast</name>
    <name type="synonym">Pichia pijperi</name>
    <dbReference type="NCBI Taxonomy" id="599730"/>
    <lineage>
        <taxon>Eukaryota</taxon>
        <taxon>Fungi</taxon>
        <taxon>Dikarya</taxon>
        <taxon>Ascomycota</taxon>
        <taxon>Saccharomycotina</taxon>
        <taxon>Saccharomycetes</taxon>
        <taxon>Phaffomycetales</taxon>
        <taxon>Wickerhamomycetaceae</taxon>
        <taxon>Wickerhamomyces</taxon>
    </lineage>
</organism>
<protein>
    <recommendedName>
        <fullName evidence="4">Probable quinone oxidoreductase</fullName>
    </recommendedName>
    <alternativeName>
        <fullName evidence="3">NADPH:quinone reductase</fullName>
    </alternativeName>
</protein>
<keyword evidence="7" id="KW-1185">Reference proteome</keyword>
<dbReference type="FunFam" id="3.40.50.720:FF:000053">
    <property type="entry name" value="Quinone oxidoreductase 1"/>
    <property type="match status" value="1"/>
</dbReference>
<feature type="domain" description="Enoyl reductase (ER)" evidence="5">
    <location>
        <begin position="96"/>
        <end position="410"/>
    </location>
</feature>
<dbReference type="InterPro" id="IPR036291">
    <property type="entry name" value="NAD(P)-bd_dom_sf"/>
</dbReference>
<dbReference type="SMART" id="SM00829">
    <property type="entry name" value="PKS_ER"/>
    <property type="match status" value="1"/>
</dbReference>
<accession>A0A9P8PZU6</accession>
<dbReference type="InterPro" id="IPR013154">
    <property type="entry name" value="ADH-like_N"/>
</dbReference>
<dbReference type="Gene3D" id="3.90.180.10">
    <property type="entry name" value="Medium-chain alcohol dehydrogenases, catalytic domain"/>
    <property type="match status" value="1"/>
</dbReference>
<reference evidence="6" key="2">
    <citation type="submission" date="2021-01" db="EMBL/GenBank/DDBJ databases">
        <authorList>
            <person name="Schikora-Tamarit M.A."/>
        </authorList>
    </citation>
    <scope>NUCLEOTIDE SEQUENCE</scope>
    <source>
        <strain evidence="6">CBS2887</strain>
    </source>
</reference>
<dbReference type="InterPro" id="IPR011032">
    <property type="entry name" value="GroES-like_sf"/>
</dbReference>
<dbReference type="GO" id="GO:0070402">
    <property type="term" value="F:NADPH binding"/>
    <property type="evidence" value="ECO:0007669"/>
    <property type="project" value="TreeGrafter"/>
</dbReference>